<feature type="transmembrane region" description="Helical" evidence="8">
    <location>
        <begin position="166"/>
        <end position="191"/>
    </location>
</feature>
<dbReference type="RefSeq" id="WP_075017509.1">
    <property type="nucleotide sequence ID" value="NZ_FODD01000024.1"/>
</dbReference>
<dbReference type="GO" id="GO:0005886">
    <property type="term" value="C:plasma membrane"/>
    <property type="evidence" value="ECO:0007669"/>
    <property type="project" value="UniProtKB-SubCell"/>
</dbReference>
<dbReference type="GO" id="GO:0016787">
    <property type="term" value="F:hydrolase activity"/>
    <property type="evidence" value="ECO:0007669"/>
    <property type="project" value="UniProtKB-KW"/>
</dbReference>
<feature type="region of interest" description="Disordered" evidence="7">
    <location>
        <begin position="211"/>
        <end position="230"/>
    </location>
</feature>
<evidence type="ECO:0000256" key="3">
    <source>
        <dbReference type="ARBA" id="ARBA00022692"/>
    </source>
</evidence>
<feature type="transmembrane region" description="Helical" evidence="8">
    <location>
        <begin position="67"/>
        <end position="90"/>
    </location>
</feature>
<sequence>MAEVANDSANPDINLLRGINHLAQRAPHGVDRAVEVLGQYGLIALSALLAVWCWWRTARRTRRPEAPAAVAGVAWALLAGGIAVLLNFPIRALVQRPRPYAEHDGIAVLVHGTTGSSFVSAHTALISGVAVGLFMVSRAYGSLAILLALAEGFCRVYLGVQYPTDVIGGFALGAATALLLAPPALALLTAVTRRLATTRAGFLIHTARYPAPEGHTTPHRPRAGDTGLAA</sequence>
<keyword evidence="11" id="KW-1185">Reference proteome</keyword>
<evidence type="ECO:0000259" key="9">
    <source>
        <dbReference type="SMART" id="SM00014"/>
    </source>
</evidence>
<evidence type="ECO:0000256" key="8">
    <source>
        <dbReference type="SAM" id="Phobius"/>
    </source>
</evidence>
<comment type="subcellular location">
    <subcellularLocation>
        <location evidence="1">Cell membrane</location>
        <topology evidence="1">Multi-pass membrane protein</topology>
    </subcellularLocation>
</comment>
<protein>
    <submittedName>
        <fullName evidence="10">Undecaprenyl-diphosphatase</fullName>
    </submittedName>
</protein>
<gene>
    <name evidence="10" type="ORF">SAMN05216267_1024140</name>
</gene>
<evidence type="ECO:0000313" key="10">
    <source>
        <dbReference type="EMBL" id="SEO37539.1"/>
    </source>
</evidence>
<feature type="transmembrane region" description="Helical" evidence="8">
    <location>
        <begin position="37"/>
        <end position="55"/>
    </location>
</feature>
<evidence type="ECO:0000256" key="7">
    <source>
        <dbReference type="SAM" id="MobiDB-lite"/>
    </source>
</evidence>
<dbReference type="InterPro" id="IPR000326">
    <property type="entry name" value="PAP2/HPO"/>
</dbReference>
<dbReference type="EMBL" id="FODD01000024">
    <property type="protein sequence ID" value="SEO37539.1"/>
    <property type="molecule type" value="Genomic_DNA"/>
</dbReference>
<keyword evidence="3 8" id="KW-0812">Transmembrane</keyword>
<name>A0A1H8P6H5_9ACTN</name>
<evidence type="ECO:0000256" key="6">
    <source>
        <dbReference type="ARBA" id="ARBA00023136"/>
    </source>
</evidence>
<feature type="transmembrane region" description="Helical" evidence="8">
    <location>
        <begin position="143"/>
        <end position="160"/>
    </location>
</feature>
<reference evidence="10 11" key="1">
    <citation type="submission" date="2016-10" db="EMBL/GenBank/DDBJ databases">
        <authorList>
            <person name="de Groot N.N."/>
        </authorList>
    </citation>
    <scope>NUCLEOTIDE SEQUENCE [LARGE SCALE GENOMIC DNA]</scope>
    <source>
        <strain evidence="10 11">CGMCC 4.2026</strain>
    </source>
</reference>
<evidence type="ECO:0000256" key="2">
    <source>
        <dbReference type="ARBA" id="ARBA00022475"/>
    </source>
</evidence>
<dbReference type="InterPro" id="IPR036938">
    <property type="entry name" value="PAP2/HPO_sf"/>
</dbReference>
<dbReference type="SMART" id="SM00014">
    <property type="entry name" value="acidPPc"/>
    <property type="match status" value="1"/>
</dbReference>
<accession>A0A1H8P6H5</accession>
<dbReference type="OrthoDB" id="5289372at2"/>
<dbReference type="STRING" id="310780.SAMN05216267_1024140"/>
<keyword evidence="5 8" id="KW-1133">Transmembrane helix</keyword>
<evidence type="ECO:0000313" key="11">
    <source>
        <dbReference type="Proteomes" id="UP000181951"/>
    </source>
</evidence>
<feature type="transmembrane region" description="Helical" evidence="8">
    <location>
        <begin position="118"/>
        <end position="136"/>
    </location>
</feature>
<proteinExistence type="predicted"/>
<keyword evidence="4" id="KW-0378">Hydrolase</keyword>
<dbReference type="PANTHER" id="PTHR14969:SF62">
    <property type="entry name" value="DECAPRENYLPHOSPHORYL-5-PHOSPHORIBOSE PHOSPHATASE RV3807C-RELATED"/>
    <property type="match status" value="1"/>
</dbReference>
<feature type="domain" description="Phosphatidic acid phosphatase type 2/haloperoxidase" evidence="9">
    <location>
        <begin position="70"/>
        <end position="181"/>
    </location>
</feature>
<evidence type="ECO:0000256" key="5">
    <source>
        <dbReference type="ARBA" id="ARBA00022989"/>
    </source>
</evidence>
<dbReference type="Proteomes" id="UP000181951">
    <property type="component" value="Unassembled WGS sequence"/>
</dbReference>
<dbReference type="AlphaFoldDB" id="A0A1H8P6H5"/>
<dbReference type="PANTHER" id="PTHR14969">
    <property type="entry name" value="SPHINGOSINE-1-PHOSPHATE PHOSPHOHYDROLASE"/>
    <property type="match status" value="1"/>
</dbReference>
<keyword evidence="2" id="KW-1003">Cell membrane</keyword>
<dbReference type="SUPFAM" id="SSF48317">
    <property type="entry name" value="Acid phosphatase/Vanadium-dependent haloperoxidase"/>
    <property type="match status" value="1"/>
</dbReference>
<dbReference type="Pfam" id="PF01569">
    <property type="entry name" value="PAP2"/>
    <property type="match status" value="1"/>
</dbReference>
<evidence type="ECO:0000256" key="1">
    <source>
        <dbReference type="ARBA" id="ARBA00004651"/>
    </source>
</evidence>
<dbReference type="Gene3D" id="1.20.144.10">
    <property type="entry name" value="Phosphatidic acid phosphatase type 2/haloperoxidase"/>
    <property type="match status" value="1"/>
</dbReference>
<keyword evidence="6 8" id="KW-0472">Membrane</keyword>
<organism evidence="10 11">
    <name type="scientific">Actinacidiphila rubida</name>
    <dbReference type="NCBI Taxonomy" id="310780"/>
    <lineage>
        <taxon>Bacteria</taxon>
        <taxon>Bacillati</taxon>
        <taxon>Actinomycetota</taxon>
        <taxon>Actinomycetes</taxon>
        <taxon>Kitasatosporales</taxon>
        <taxon>Streptomycetaceae</taxon>
        <taxon>Actinacidiphila</taxon>
    </lineage>
</organism>
<evidence type="ECO:0000256" key="4">
    <source>
        <dbReference type="ARBA" id="ARBA00022801"/>
    </source>
</evidence>